<evidence type="ECO:0000313" key="9">
    <source>
        <dbReference type="EMBL" id="CCK68659.1"/>
    </source>
</evidence>
<protein>
    <recommendedName>
        <fullName evidence="3 8">Protein YOP1</fullName>
    </recommendedName>
</protein>
<dbReference type="GeneID" id="34524309"/>
<dbReference type="GO" id="GO:1990809">
    <property type="term" value="P:endoplasmic reticulum tubular network membrane organization"/>
    <property type="evidence" value="ECO:0007669"/>
    <property type="project" value="EnsemblFungi"/>
</dbReference>
<proteinExistence type="inferred from homology"/>
<evidence type="ECO:0000256" key="1">
    <source>
        <dbReference type="ARBA" id="ARBA00004141"/>
    </source>
</evidence>
<sequence>MSNLASIAQTQFGHLDANLGQFKVFQQLEQQTKIPRTYWTLSLTIGYLLLTFFNVGGLGEILSNFLGFVIPTLYSIKALKTKTKDDDSVLLAYWIVFGFMNVIEFWSGAILYLVPFYWFIKVLFLIYIGIPATGGAVFVYGKLIEPVYDQCFSKISVNKKDGVKESVENTGKKVSSGFSSGTSQH</sequence>
<dbReference type="HOGENOM" id="CLU_028431_2_1_1"/>
<name>J7S3D5_HUIN7</name>
<dbReference type="Pfam" id="PF03134">
    <property type="entry name" value="TB2_DP1_HVA22"/>
    <property type="match status" value="1"/>
</dbReference>
<comment type="function">
    <text evidence="7">Required to generate and maintain the structure of the tubular endoplasmic reticulum network and the vacuole. Induces high curvature in membranes and causes membrane tubule formation. Involved in membrane/vesicle trafficking.</text>
</comment>
<evidence type="ECO:0000256" key="8">
    <source>
        <dbReference type="RuleBase" id="RU362006"/>
    </source>
</evidence>
<keyword evidence="10" id="KW-1185">Reference proteome</keyword>
<dbReference type="GO" id="GO:0016192">
    <property type="term" value="P:vesicle-mediated transport"/>
    <property type="evidence" value="ECO:0007669"/>
    <property type="project" value="EnsemblFungi"/>
</dbReference>
<dbReference type="GO" id="GO:0048309">
    <property type="term" value="P:endoplasmic reticulum inheritance"/>
    <property type="evidence" value="ECO:0007669"/>
    <property type="project" value="EnsemblFungi"/>
</dbReference>
<dbReference type="GO" id="GO:0180020">
    <property type="term" value="F:membrane bending activity"/>
    <property type="evidence" value="ECO:0007669"/>
    <property type="project" value="EnsemblFungi"/>
</dbReference>
<dbReference type="RefSeq" id="XP_022462905.1">
    <property type="nucleotide sequence ID" value="XM_022611502.1"/>
</dbReference>
<evidence type="ECO:0000313" key="10">
    <source>
        <dbReference type="Proteomes" id="UP000006310"/>
    </source>
</evidence>
<dbReference type="GO" id="GO:0032541">
    <property type="term" value="C:cortical endoplasmic reticulum"/>
    <property type="evidence" value="ECO:0007669"/>
    <property type="project" value="EnsemblFungi"/>
</dbReference>
<dbReference type="AlphaFoldDB" id="J7S3D5"/>
<dbReference type="PANTHER" id="PTHR12300:SF161">
    <property type="entry name" value="RECEPTOR EXPRESSION-ENHANCING PROTEIN"/>
    <property type="match status" value="1"/>
</dbReference>
<keyword evidence="5 8" id="KW-1133">Transmembrane helix</keyword>
<organism evidence="9 10">
    <name type="scientific">Huiozyma naganishii (strain ATCC MYA-139 / BCRC 22969 / CBS 8797 / KCTC 17520 / NBRC 10181 / NCYC 3082 / Yp74L-3)</name>
    <name type="common">Yeast</name>
    <name type="synonym">Kazachstania naganishii</name>
    <dbReference type="NCBI Taxonomy" id="1071383"/>
    <lineage>
        <taxon>Eukaryota</taxon>
        <taxon>Fungi</taxon>
        <taxon>Dikarya</taxon>
        <taxon>Ascomycota</taxon>
        <taxon>Saccharomycotina</taxon>
        <taxon>Saccharomycetes</taxon>
        <taxon>Saccharomycetales</taxon>
        <taxon>Saccharomycetaceae</taxon>
        <taxon>Huiozyma</taxon>
    </lineage>
</organism>
<dbReference type="GO" id="GO:0007033">
    <property type="term" value="P:vacuole organization"/>
    <property type="evidence" value="ECO:0007669"/>
    <property type="project" value="EnsemblFungi"/>
</dbReference>
<evidence type="ECO:0000256" key="7">
    <source>
        <dbReference type="ARBA" id="ARBA00045873"/>
    </source>
</evidence>
<feature type="transmembrane region" description="Helical" evidence="8">
    <location>
        <begin position="118"/>
        <end position="140"/>
    </location>
</feature>
<reference evidence="10" key="2">
    <citation type="submission" date="2012-08" db="EMBL/GenBank/DDBJ databases">
        <title>Genome sequence of Kazachstania naganishii.</title>
        <authorList>
            <person name="Gordon J.L."/>
            <person name="Armisen D."/>
            <person name="Proux-Wera E."/>
            <person name="OhEigeartaigh S.S."/>
            <person name="Byrne K.P."/>
            <person name="Wolfe K.H."/>
        </authorList>
    </citation>
    <scope>NUCLEOTIDE SEQUENCE [LARGE SCALE GENOMIC DNA]</scope>
    <source>
        <strain evidence="10">ATCC MYA-139 / BCRC 22969 / CBS 8797 / CCRC 22969 / KCTC 17520 / NBRC 10181 / NCYC 3082</strain>
    </source>
</reference>
<comment type="subcellular location">
    <subcellularLocation>
        <location evidence="1 8">Membrane</location>
        <topology evidence="1 8">Multi-pass membrane protein</topology>
    </subcellularLocation>
</comment>
<gene>
    <name evidence="9" type="primary">KNAG0B02170</name>
    <name evidence="9" type="ordered locus">KNAG_0B02170</name>
</gene>
<dbReference type="GO" id="GO:0005635">
    <property type="term" value="C:nuclear envelope"/>
    <property type="evidence" value="ECO:0007669"/>
    <property type="project" value="EnsemblFungi"/>
</dbReference>
<evidence type="ECO:0000256" key="4">
    <source>
        <dbReference type="ARBA" id="ARBA00022692"/>
    </source>
</evidence>
<evidence type="ECO:0000256" key="2">
    <source>
        <dbReference type="ARBA" id="ARBA00008573"/>
    </source>
</evidence>
<dbReference type="STRING" id="1071383.J7S3D5"/>
<keyword evidence="4 8" id="KW-0812">Transmembrane</keyword>
<accession>J7S3D5</accession>
<feature type="transmembrane region" description="Helical" evidence="8">
    <location>
        <begin position="91"/>
        <end position="112"/>
    </location>
</feature>
<dbReference type="GO" id="GO:0032581">
    <property type="term" value="P:ER-dependent peroxisome organization"/>
    <property type="evidence" value="ECO:0007669"/>
    <property type="project" value="EnsemblFungi"/>
</dbReference>
<dbReference type="OrthoDB" id="10009287at2759"/>
<dbReference type="OMA" id="DTQYWVV"/>
<dbReference type="PANTHER" id="PTHR12300">
    <property type="entry name" value="HVA22-LIKE PROTEINS"/>
    <property type="match status" value="1"/>
</dbReference>
<dbReference type="GO" id="GO:0051292">
    <property type="term" value="P:nuclear pore complex assembly"/>
    <property type="evidence" value="ECO:0007669"/>
    <property type="project" value="EnsemblFungi"/>
</dbReference>
<dbReference type="GO" id="GO:0032153">
    <property type="term" value="C:cell division site"/>
    <property type="evidence" value="ECO:0007669"/>
    <property type="project" value="EnsemblFungi"/>
</dbReference>
<comment type="similarity">
    <text evidence="2 8">Belongs to the DP1 family.</text>
</comment>
<dbReference type="InterPro" id="IPR004345">
    <property type="entry name" value="TB2_DP1_HVA22"/>
</dbReference>
<evidence type="ECO:0000256" key="5">
    <source>
        <dbReference type="ARBA" id="ARBA00022989"/>
    </source>
</evidence>
<dbReference type="GO" id="GO:0034976">
    <property type="term" value="P:response to endoplasmic reticulum stress"/>
    <property type="evidence" value="ECO:0007669"/>
    <property type="project" value="EnsemblFungi"/>
</dbReference>
<comment type="caution">
    <text evidence="8">Lacks conserved residue(s) required for the propagation of feature annotation.</text>
</comment>
<dbReference type="Proteomes" id="UP000006310">
    <property type="component" value="Chromosome 2"/>
</dbReference>
<dbReference type="EMBL" id="HE978315">
    <property type="protein sequence ID" value="CCK68659.1"/>
    <property type="molecule type" value="Genomic_DNA"/>
</dbReference>
<dbReference type="KEGG" id="kng:KNAG_0B02170"/>
<evidence type="ECO:0000256" key="3">
    <source>
        <dbReference type="ARBA" id="ARBA00019184"/>
    </source>
</evidence>
<dbReference type="eggNOG" id="KOG1725">
    <property type="taxonomic scope" value="Eukaryota"/>
</dbReference>
<dbReference type="GO" id="GO:0016020">
    <property type="term" value="C:membrane"/>
    <property type="evidence" value="ECO:0007669"/>
    <property type="project" value="UniProtKB-SubCell"/>
</dbReference>
<keyword evidence="6 8" id="KW-0472">Membrane</keyword>
<evidence type="ECO:0000256" key="6">
    <source>
        <dbReference type="ARBA" id="ARBA00023136"/>
    </source>
</evidence>
<reference evidence="9 10" key="1">
    <citation type="journal article" date="2011" name="Proc. Natl. Acad. Sci. U.S.A.">
        <title>Evolutionary erosion of yeast sex chromosomes by mating-type switching accidents.</title>
        <authorList>
            <person name="Gordon J.L."/>
            <person name="Armisen D."/>
            <person name="Proux-Wera E."/>
            <person name="Oheigeartaigh S.S."/>
            <person name="Byrne K.P."/>
            <person name="Wolfe K.H."/>
        </authorList>
    </citation>
    <scope>NUCLEOTIDE SEQUENCE [LARGE SCALE GENOMIC DNA]</scope>
    <source>
        <strain evidence="10">ATCC MYA-139 / BCRC 22969 / CBS 8797 / CCRC 22969 / KCTC 17520 / NBRC 10181 / NCYC 3082</strain>
    </source>
</reference>